<protein>
    <submittedName>
        <fullName evidence="1">Uncharacterized protein</fullName>
    </submittedName>
</protein>
<organism evidence="1 2">
    <name type="scientific">Streblomastix strix</name>
    <dbReference type="NCBI Taxonomy" id="222440"/>
    <lineage>
        <taxon>Eukaryota</taxon>
        <taxon>Metamonada</taxon>
        <taxon>Preaxostyla</taxon>
        <taxon>Oxymonadida</taxon>
        <taxon>Streblomastigidae</taxon>
        <taxon>Streblomastix</taxon>
    </lineage>
</organism>
<dbReference type="AlphaFoldDB" id="A0A5J4V7G2"/>
<comment type="caution">
    <text evidence="1">The sequence shown here is derived from an EMBL/GenBank/DDBJ whole genome shotgun (WGS) entry which is preliminary data.</text>
</comment>
<name>A0A5J4V7G2_9EUKA</name>
<dbReference type="EMBL" id="SNRW01009334">
    <property type="protein sequence ID" value="KAA6378161.1"/>
    <property type="molecule type" value="Genomic_DNA"/>
</dbReference>
<sequence>MPFHVEQQEFSAMCLFKDIYDKSSAEQVAVSGQLNLFDCEFQGTYILDNYANSTNANESASMSSSNPPAAEALPEENESFIDEVIIKHQKHQGSSPQPQYIITNVYIQVCVINQYFKSKGLQGRTQEAGRIPDAVVPADGKRPQESILMNSADVFTYCVSGMYYL</sequence>
<accession>A0A5J4V7G2</accession>
<gene>
    <name evidence="1" type="ORF">EZS28_026314</name>
</gene>
<dbReference type="Proteomes" id="UP000324800">
    <property type="component" value="Unassembled WGS sequence"/>
</dbReference>
<evidence type="ECO:0000313" key="2">
    <source>
        <dbReference type="Proteomes" id="UP000324800"/>
    </source>
</evidence>
<reference evidence="1 2" key="1">
    <citation type="submission" date="2019-03" db="EMBL/GenBank/DDBJ databases">
        <title>Single cell metagenomics reveals metabolic interactions within the superorganism composed of flagellate Streblomastix strix and complex community of Bacteroidetes bacteria on its surface.</title>
        <authorList>
            <person name="Treitli S.C."/>
            <person name="Kolisko M."/>
            <person name="Husnik F."/>
            <person name="Keeling P."/>
            <person name="Hampl V."/>
        </authorList>
    </citation>
    <scope>NUCLEOTIDE SEQUENCE [LARGE SCALE GENOMIC DNA]</scope>
    <source>
        <strain evidence="1">ST1C</strain>
    </source>
</reference>
<evidence type="ECO:0000313" key="1">
    <source>
        <dbReference type="EMBL" id="KAA6378161.1"/>
    </source>
</evidence>
<proteinExistence type="predicted"/>